<comment type="caution">
    <text evidence="5">The sequence shown here is derived from an EMBL/GenBank/DDBJ whole genome shotgun (WGS) entry which is preliminary data.</text>
</comment>
<evidence type="ECO:0000259" key="4">
    <source>
        <dbReference type="PROSITE" id="PS51000"/>
    </source>
</evidence>
<dbReference type="InterPro" id="IPR037171">
    <property type="entry name" value="NagB/RpiA_transferase-like"/>
</dbReference>
<dbReference type="SMART" id="SM01134">
    <property type="entry name" value="DeoRC"/>
    <property type="match status" value="1"/>
</dbReference>
<dbReference type="SUPFAM" id="SSF46785">
    <property type="entry name" value="Winged helix' DNA-binding domain"/>
    <property type="match status" value="1"/>
</dbReference>
<keyword evidence="2" id="KW-0805">Transcription regulation</keyword>
<dbReference type="InterPro" id="IPR050313">
    <property type="entry name" value="Carb_Metab_HTH_regulators"/>
</dbReference>
<gene>
    <name evidence="5" type="ORF">WS72_25230</name>
</gene>
<proteinExistence type="predicted"/>
<feature type="domain" description="HTH deoR-type" evidence="4">
    <location>
        <begin position="6"/>
        <end position="61"/>
    </location>
</feature>
<keyword evidence="1" id="KW-0678">Repressor</keyword>
<dbReference type="InterPro" id="IPR014036">
    <property type="entry name" value="DeoR-like_C"/>
</dbReference>
<keyword evidence="6" id="KW-1185">Reference proteome</keyword>
<dbReference type="InterPro" id="IPR036390">
    <property type="entry name" value="WH_DNA-bd_sf"/>
</dbReference>
<keyword evidence="3" id="KW-0804">Transcription</keyword>
<dbReference type="PRINTS" id="PR00037">
    <property type="entry name" value="HTHLACR"/>
</dbReference>
<evidence type="ECO:0000256" key="3">
    <source>
        <dbReference type="ARBA" id="ARBA00023163"/>
    </source>
</evidence>
<dbReference type="PROSITE" id="PS51000">
    <property type="entry name" value="HTH_DEOR_2"/>
    <property type="match status" value="1"/>
</dbReference>
<dbReference type="PANTHER" id="PTHR30363">
    <property type="entry name" value="HTH-TYPE TRANSCRIPTIONAL REGULATOR SRLR-RELATED"/>
    <property type="match status" value="1"/>
</dbReference>
<dbReference type="PANTHER" id="PTHR30363:SF4">
    <property type="entry name" value="GLYCEROL-3-PHOSPHATE REGULON REPRESSOR"/>
    <property type="match status" value="1"/>
</dbReference>
<dbReference type="Pfam" id="PF08220">
    <property type="entry name" value="HTH_DeoR"/>
    <property type="match status" value="1"/>
</dbReference>
<dbReference type="RefSeq" id="WP_060822803.1">
    <property type="nucleotide sequence ID" value="NZ_LNJQ01000004.1"/>
</dbReference>
<dbReference type="Gene3D" id="3.40.50.1360">
    <property type="match status" value="1"/>
</dbReference>
<dbReference type="SUPFAM" id="SSF100950">
    <property type="entry name" value="NagB/RpiA/CoA transferase-like"/>
    <property type="match status" value="1"/>
</dbReference>
<evidence type="ECO:0000313" key="6">
    <source>
        <dbReference type="Proteomes" id="UP000070255"/>
    </source>
</evidence>
<protein>
    <submittedName>
        <fullName evidence="5">DeoR family transcriptional regulator</fullName>
    </submittedName>
</protein>
<dbReference type="EMBL" id="LNJQ01000004">
    <property type="protein sequence ID" value="KWZ38179.1"/>
    <property type="molecule type" value="Genomic_DNA"/>
</dbReference>
<organism evidence="5 6">
    <name type="scientific">Burkholderia savannae</name>
    <dbReference type="NCBI Taxonomy" id="1637837"/>
    <lineage>
        <taxon>Bacteria</taxon>
        <taxon>Pseudomonadati</taxon>
        <taxon>Pseudomonadota</taxon>
        <taxon>Betaproteobacteria</taxon>
        <taxon>Burkholderiales</taxon>
        <taxon>Burkholderiaceae</taxon>
        <taxon>Burkholderia</taxon>
        <taxon>pseudomallei group</taxon>
    </lineage>
</organism>
<dbReference type="InterPro" id="IPR036388">
    <property type="entry name" value="WH-like_DNA-bd_sf"/>
</dbReference>
<dbReference type="SMART" id="SM00420">
    <property type="entry name" value="HTH_DEOR"/>
    <property type="match status" value="1"/>
</dbReference>
<accession>A0ABR5T7S5</accession>
<name>A0ABR5T7S5_9BURK</name>
<dbReference type="InterPro" id="IPR001034">
    <property type="entry name" value="DeoR_HTH"/>
</dbReference>
<dbReference type="Proteomes" id="UP000070255">
    <property type="component" value="Unassembled WGS sequence"/>
</dbReference>
<evidence type="ECO:0000313" key="5">
    <source>
        <dbReference type="EMBL" id="KWZ38179.1"/>
    </source>
</evidence>
<reference evidence="5 6" key="1">
    <citation type="submission" date="2015-11" db="EMBL/GenBank/DDBJ databases">
        <authorList>
            <person name="Sahl J."/>
            <person name="Wagner D."/>
            <person name="Keim P."/>
        </authorList>
    </citation>
    <scope>NUCLEOTIDE SEQUENCE [LARGE SCALE GENOMIC DNA]</scope>
    <source>
        <strain evidence="5 6">BDU18</strain>
    </source>
</reference>
<sequence length="260" mass="27044">MTDALPLARRDTIASRLALGQPVQATALAAEFDVSEDAIRRDLRALAAEGRCRRVYGGALPVTPASAPMAARIDAARERKEALARAAAPLIRRGELLFLDSGSTNLALVEFLPEDAELTVATNSIDIAAAVLRRSDLNLIMIGGAVDPAVGGCVDAAAVQSVSRMNVDQAFLGACALSPKGGLSAFGIADAAFKRAVVAASERRVVLATADKLAARAPHRVATIDEINCIVVEHDLPRAECALLSKAGASVLQAQPPVRP</sequence>
<evidence type="ECO:0000256" key="1">
    <source>
        <dbReference type="ARBA" id="ARBA00022491"/>
    </source>
</evidence>
<dbReference type="Pfam" id="PF00455">
    <property type="entry name" value="DeoRC"/>
    <property type="match status" value="1"/>
</dbReference>
<evidence type="ECO:0000256" key="2">
    <source>
        <dbReference type="ARBA" id="ARBA00023015"/>
    </source>
</evidence>
<dbReference type="Gene3D" id="1.10.10.10">
    <property type="entry name" value="Winged helix-like DNA-binding domain superfamily/Winged helix DNA-binding domain"/>
    <property type="match status" value="1"/>
</dbReference>